<protein>
    <submittedName>
        <fullName evidence="1">Uncharacterized protein</fullName>
    </submittedName>
</protein>
<dbReference type="EMBL" id="SNYF01000008">
    <property type="protein sequence ID" value="TDQ15214.1"/>
    <property type="molecule type" value="Genomic_DNA"/>
</dbReference>
<dbReference type="Proteomes" id="UP000294535">
    <property type="component" value="Unassembled WGS sequence"/>
</dbReference>
<accession>A0A4R6T5G1</accession>
<name>A0A4R6T5G1_9BACT</name>
<dbReference type="AlphaFoldDB" id="A0A4R6T5G1"/>
<proteinExistence type="predicted"/>
<evidence type="ECO:0000313" key="1">
    <source>
        <dbReference type="EMBL" id="TDQ15214.1"/>
    </source>
</evidence>
<keyword evidence="2" id="KW-1185">Reference proteome</keyword>
<gene>
    <name evidence="1" type="ORF">DFQ04_3101</name>
</gene>
<reference evidence="1 2" key="1">
    <citation type="submission" date="2019-03" db="EMBL/GenBank/DDBJ databases">
        <title>Genomic Encyclopedia of Type Strains, Phase III (KMG-III): the genomes of soil and plant-associated and newly described type strains.</title>
        <authorList>
            <person name="Whitman W."/>
        </authorList>
    </citation>
    <scope>NUCLEOTIDE SEQUENCE [LARGE SCALE GENOMIC DNA]</scope>
    <source>
        <strain evidence="1 2">CECT 8446</strain>
    </source>
</reference>
<sequence>MDNFGLRGFSKVFYQKINHLKENRTRILSEKDKEYTFALSKGNPMEV</sequence>
<evidence type="ECO:0000313" key="2">
    <source>
        <dbReference type="Proteomes" id="UP000294535"/>
    </source>
</evidence>
<comment type="caution">
    <text evidence="1">The sequence shown here is derived from an EMBL/GenBank/DDBJ whole genome shotgun (WGS) entry which is preliminary data.</text>
</comment>
<organism evidence="1 2">
    <name type="scientific">Algoriphagus boseongensis</name>
    <dbReference type="NCBI Taxonomy" id="1442587"/>
    <lineage>
        <taxon>Bacteria</taxon>
        <taxon>Pseudomonadati</taxon>
        <taxon>Bacteroidota</taxon>
        <taxon>Cytophagia</taxon>
        <taxon>Cytophagales</taxon>
        <taxon>Cyclobacteriaceae</taxon>
        <taxon>Algoriphagus</taxon>
    </lineage>
</organism>